<keyword evidence="7" id="KW-0645">Protease</keyword>
<dbReference type="PROSITE" id="PS00760">
    <property type="entry name" value="SPASE_I_2"/>
    <property type="match status" value="1"/>
</dbReference>
<dbReference type="GO" id="GO:0009003">
    <property type="term" value="F:signal peptidase activity"/>
    <property type="evidence" value="ECO:0007669"/>
    <property type="project" value="UniProtKB-EC"/>
</dbReference>
<dbReference type="Proteomes" id="UP000032900">
    <property type="component" value="Unassembled WGS sequence"/>
</dbReference>
<evidence type="ECO:0000313" key="10">
    <source>
        <dbReference type="Proteomes" id="UP000032900"/>
    </source>
</evidence>
<feature type="domain" description="Peptidase S26" evidence="8">
    <location>
        <begin position="300"/>
        <end position="331"/>
    </location>
</feature>
<protein>
    <recommendedName>
        <fullName evidence="4 7">Signal peptidase I</fullName>
        <ecNumber evidence="3 7">3.4.21.89</ecNumber>
    </recommendedName>
</protein>
<dbReference type="InterPro" id="IPR036286">
    <property type="entry name" value="LexA/Signal_pep-like_sf"/>
</dbReference>
<feature type="active site" evidence="6">
    <location>
        <position position="36"/>
    </location>
</feature>
<dbReference type="EMBL" id="BAZW01000005">
    <property type="protein sequence ID" value="GAO28926.1"/>
    <property type="molecule type" value="Genomic_DNA"/>
</dbReference>
<dbReference type="InterPro" id="IPR019757">
    <property type="entry name" value="Pept_S26A_signal_pept_1_Lys-AS"/>
</dbReference>
<keyword evidence="5 7" id="KW-0378">Hydrolase</keyword>
<dbReference type="InterPro" id="IPR000223">
    <property type="entry name" value="Pept_S26A_signal_pept_1"/>
</dbReference>
<dbReference type="RefSeq" id="WP_062122651.1">
    <property type="nucleotide sequence ID" value="NZ_BAZW01000005.1"/>
</dbReference>
<accession>A0A0E9LUY5</accession>
<dbReference type="PROSITE" id="PS00761">
    <property type="entry name" value="SPASE_I_3"/>
    <property type="match status" value="1"/>
</dbReference>
<gene>
    <name evidence="9" type="ORF">JCM15548_11070</name>
</gene>
<evidence type="ECO:0000256" key="2">
    <source>
        <dbReference type="ARBA" id="ARBA00009370"/>
    </source>
</evidence>
<evidence type="ECO:0000256" key="7">
    <source>
        <dbReference type="RuleBase" id="RU362042"/>
    </source>
</evidence>
<sequence length="334" mass="38883">MKRNLIKLALWLLLGVLISDLVYRYGFELLKVPTSSMENTIEPGQYVLVNKLIPGPRFYANDPDKYNRPYRYKDLKYGDIIVFNFPDADTIIANKPGESYYLLRRQHPNLDSLLITEGWGDLQSTEVTQRPRMVKRITALPGDTVQIERGTLMINGQGKSEEHACLTYLWTGQDQDLPRALARLNNEVEPLIEGNKTYLRLNNQDLERLGDLSTHLKREILSPGIPDAYIFPFMRSWLWNADNLGPIYLPRQGETIELTPQNLPIYRRMIEVFEQTPLEVKGNYIFANQIPISKYTFKLSYYWVHGDNRPRSFDSRYWGPVPENHIVGVVKYRK</sequence>
<evidence type="ECO:0000259" key="8">
    <source>
        <dbReference type="Pfam" id="PF10502"/>
    </source>
</evidence>
<feature type="domain" description="Peptidase S26" evidence="8">
    <location>
        <begin position="7"/>
        <end position="162"/>
    </location>
</feature>
<dbReference type="NCBIfam" id="TIGR02227">
    <property type="entry name" value="sigpep_I_bact"/>
    <property type="match status" value="1"/>
</dbReference>
<dbReference type="Pfam" id="PF10502">
    <property type="entry name" value="Peptidase_S26"/>
    <property type="match status" value="2"/>
</dbReference>
<dbReference type="GO" id="GO:0004252">
    <property type="term" value="F:serine-type endopeptidase activity"/>
    <property type="evidence" value="ECO:0007669"/>
    <property type="project" value="InterPro"/>
</dbReference>
<dbReference type="EC" id="3.4.21.89" evidence="3 7"/>
<reference evidence="9 10" key="1">
    <citation type="journal article" date="2015" name="Microbes Environ.">
        <title>Distribution and evolution of nitrogen fixation genes in the phylum bacteroidetes.</title>
        <authorList>
            <person name="Inoue J."/>
            <person name="Oshima K."/>
            <person name="Suda W."/>
            <person name="Sakamoto M."/>
            <person name="Iino T."/>
            <person name="Noda S."/>
            <person name="Hongoh Y."/>
            <person name="Hattori M."/>
            <person name="Ohkuma M."/>
        </authorList>
    </citation>
    <scope>NUCLEOTIDE SEQUENCE [LARGE SCALE GENOMIC DNA]</scope>
    <source>
        <strain evidence="9">JCM 15548</strain>
    </source>
</reference>
<dbReference type="PANTHER" id="PTHR43390">
    <property type="entry name" value="SIGNAL PEPTIDASE I"/>
    <property type="match status" value="1"/>
</dbReference>
<evidence type="ECO:0000313" key="9">
    <source>
        <dbReference type="EMBL" id="GAO28926.1"/>
    </source>
</evidence>
<dbReference type="STRING" id="1236989.JCM15548_11070"/>
<dbReference type="Gene3D" id="2.10.109.10">
    <property type="entry name" value="Umud Fragment, subunit A"/>
    <property type="match status" value="2"/>
</dbReference>
<comment type="similarity">
    <text evidence="2 7">Belongs to the peptidase S26 family.</text>
</comment>
<evidence type="ECO:0000256" key="1">
    <source>
        <dbReference type="ARBA" id="ARBA00000677"/>
    </source>
</evidence>
<proteinExistence type="inferred from homology"/>
<dbReference type="GO" id="GO:0016020">
    <property type="term" value="C:membrane"/>
    <property type="evidence" value="ECO:0007669"/>
    <property type="project" value="UniProtKB-SubCell"/>
</dbReference>
<dbReference type="OrthoDB" id="9802919at2"/>
<dbReference type="SUPFAM" id="SSF51306">
    <property type="entry name" value="LexA/Signal peptidase"/>
    <property type="match status" value="1"/>
</dbReference>
<comment type="caution">
    <text evidence="9">The sequence shown here is derived from an EMBL/GenBank/DDBJ whole genome shotgun (WGS) entry which is preliminary data.</text>
</comment>
<evidence type="ECO:0000256" key="4">
    <source>
        <dbReference type="ARBA" id="ARBA00019232"/>
    </source>
</evidence>
<organism evidence="9 10">
    <name type="scientific">Geofilum rubicundum JCM 15548</name>
    <dbReference type="NCBI Taxonomy" id="1236989"/>
    <lineage>
        <taxon>Bacteria</taxon>
        <taxon>Pseudomonadati</taxon>
        <taxon>Bacteroidota</taxon>
        <taxon>Bacteroidia</taxon>
        <taxon>Marinilabiliales</taxon>
        <taxon>Marinilabiliaceae</taxon>
        <taxon>Geofilum</taxon>
    </lineage>
</organism>
<dbReference type="CDD" id="cd06530">
    <property type="entry name" value="S26_SPase_I"/>
    <property type="match status" value="2"/>
</dbReference>
<dbReference type="GO" id="GO:0006465">
    <property type="term" value="P:signal peptide processing"/>
    <property type="evidence" value="ECO:0007669"/>
    <property type="project" value="InterPro"/>
</dbReference>
<evidence type="ECO:0000256" key="3">
    <source>
        <dbReference type="ARBA" id="ARBA00013208"/>
    </source>
</evidence>
<keyword evidence="10" id="KW-1185">Reference proteome</keyword>
<comment type="catalytic activity">
    <reaction evidence="1 7">
        <text>Cleavage of hydrophobic, N-terminal signal or leader sequences from secreted and periplasmic proteins.</text>
        <dbReference type="EC" id="3.4.21.89"/>
    </reaction>
</comment>
<dbReference type="InterPro" id="IPR019533">
    <property type="entry name" value="Peptidase_S26"/>
</dbReference>
<evidence type="ECO:0000256" key="6">
    <source>
        <dbReference type="PIRSR" id="PIRSR600223-1"/>
    </source>
</evidence>
<dbReference type="InterPro" id="IPR019758">
    <property type="entry name" value="Pept_S26A_signal_pept_1_CS"/>
</dbReference>
<name>A0A0E9LUY5_9BACT</name>
<dbReference type="PANTHER" id="PTHR43390:SF1">
    <property type="entry name" value="CHLOROPLAST PROCESSING PEPTIDASE"/>
    <property type="match status" value="1"/>
</dbReference>
<dbReference type="AlphaFoldDB" id="A0A0E9LUY5"/>
<comment type="subcellular location">
    <subcellularLocation>
        <location evidence="7">Membrane</location>
        <topology evidence="7">Single-pass type II membrane protein</topology>
    </subcellularLocation>
</comment>
<evidence type="ECO:0000256" key="5">
    <source>
        <dbReference type="ARBA" id="ARBA00022801"/>
    </source>
</evidence>
<feature type="active site" evidence="6">
    <location>
        <position position="135"/>
    </location>
</feature>